<dbReference type="PROSITE" id="PS50893">
    <property type="entry name" value="ABC_TRANSPORTER_2"/>
    <property type="match status" value="2"/>
</dbReference>
<dbReference type="Pfam" id="PF00005">
    <property type="entry name" value="ABC_tran"/>
    <property type="match status" value="2"/>
</dbReference>
<dbReference type="InterPro" id="IPR003439">
    <property type="entry name" value="ABC_transporter-like_ATP-bd"/>
</dbReference>
<dbReference type="InterPro" id="IPR003593">
    <property type="entry name" value="AAA+_ATPase"/>
</dbReference>
<dbReference type="InterPro" id="IPR032781">
    <property type="entry name" value="ABC_tran_Xtn"/>
</dbReference>
<evidence type="ECO:0000256" key="4">
    <source>
        <dbReference type="ARBA" id="ARBA00061551"/>
    </source>
</evidence>
<reference evidence="8" key="1">
    <citation type="submission" date="2018-11" db="EMBL/GenBank/DDBJ databases">
        <title>Proposal to divide the Flavobacteriaceae and reorganize its genera based on Amino Acid Identity values calculated from whole genome sequences.</title>
        <authorList>
            <person name="Nicholson A.C."/>
            <person name="Gulvik C.A."/>
            <person name="Whitney A.M."/>
            <person name="Humrighouse B.W."/>
            <person name="Bell M."/>
            <person name="Holmes B."/>
            <person name="Steigerwalt A.B."/>
            <person name="Villarma A."/>
            <person name="Sheth M."/>
            <person name="Batra D."/>
            <person name="Pryor J."/>
            <person name="Bernardet J.-F."/>
            <person name="Hugo C."/>
            <person name="Kampfer P."/>
            <person name="Newman J.D."/>
            <person name="McQuiston J.R."/>
        </authorList>
    </citation>
    <scope>NUCLEOTIDE SEQUENCE [LARGE SCALE GENOMIC DNA]</scope>
    <source>
        <strain evidence="8">H4753</strain>
    </source>
</reference>
<dbReference type="Proteomes" id="UP000282297">
    <property type="component" value="Chromosome"/>
</dbReference>
<name>A0A3G8WSF9_9FLAO</name>
<evidence type="ECO:0000256" key="1">
    <source>
        <dbReference type="ARBA" id="ARBA00022737"/>
    </source>
</evidence>
<proteinExistence type="inferred from homology"/>
<evidence type="ECO:0000259" key="6">
    <source>
        <dbReference type="PROSITE" id="PS50893"/>
    </source>
</evidence>
<sequence length="541" mass="61833">MLTVSNLSLQFGKRVLFDDVNIMFTKGNCYGIIGANGAGKSTFLKILTGKQEPTTGHVSLEPGKRMSVLEQDHFAYDNYTVLETVLRGNKKLFEIKEEMDALYAKPDFSDEDGIKAGELGVIYDEMGGWNAESDAQTMLSNVGIKDEMHWQMMSELENKDKVKVLLAQALFGNPDVLILDEPTNDLDIDTISWLEDFLADYENTVIVVSHDRHFLDTVCTHIGDLDYSKLNLYTGNYSFWYQASQLATRQRQQANKKAEEKKKELQDFIARFSSNVAKAKQATARKKMIDKLNIEDIKPTSRRYPAIIFETEREAGDQILEVKDLEKTKDGELLFSNVDFKLKKGDKVAVISKNSLAISEFFEIISGNQKADKGEYMWGVTTTQSYMPLDNTEFFQDKNLNLVDWLRQFTKNDEERHEEYMRGFLGKMLFSGDEALKSSTVLSGGEKMRCMFSRMMLQRANVLLLDEPTNHLDLESITTLNNSLVNFKGNILLASHDHEMLQTVCNRIIELTPKGVIDRDMTYDEYLADKKIKELQQQMYS</sequence>
<keyword evidence="1" id="KW-0677">Repeat</keyword>
<dbReference type="PANTHER" id="PTHR42855">
    <property type="entry name" value="ABC TRANSPORTER ATP-BINDING SUBUNIT"/>
    <property type="match status" value="1"/>
</dbReference>
<organism evidence="7 8">
    <name type="scientific">Chryseobacterium taklimakanense</name>
    <dbReference type="NCBI Taxonomy" id="536441"/>
    <lineage>
        <taxon>Bacteria</taxon>
        <taxon>Pseudomonadati</taxon>
        <taxon>Bacteroidota</taxon>
        <taxon>Flavobacteriia</taxon>
        <taxon>Flavobacteriales</taxon>
        <taxon>Weeksellaceae</taxon>
        <taxon>Chryseobacterium group</taxon>
        <taxon>Chryseobacterium</taxon>
    </lineage>
</organism>
<evidence type="ECO:0000256" key="3">
    <source>
        <dbReference type="ARBA" id="ARBA00022840"/>
    </source>
</evidence>
<dbReference type="SUPFAM" id="SSF52540">
    <property type="entry name" value="P-loop containing nucleoside triphosphate hydrolases"/>
    <property type="match status" value="1"/>
</dbReference>
<keyword evidence="2" id="KW-0547">Nucleotide-binding</keyword>
<dbReference type="OrthoDB" id="1521973at2"/>
<keyword evidence="3 7" id="KW-0067">ATP-binding</keyword>
<evidence type="ECO:0000256" key="5">
    <source>
        <dbReference type="ARBA" id="ARBA00074044"/>
    </source>
</evidence>
<feature type="domain" description="ABC transporter" evidence="6">
    <location>
        <begin position="2"/>
        <end position="252"/>
    </location>
</feature>
<dbReference type="AlphaFoldDB" id="A0A3G8WSF9"/>
<dbReference type="CDD" id="cd03221">
    <property type="entry name" value="ABCF_EF-3"/>
    <property type="match status" value="2"/>
</dbReference>
<dbReference type="InterPro" id="IPR051309">
    <property type="entry name" value="ABCF_ATPase"/>
</dbReference>
<gene>
    <name evidence="7" type="ORF">EIH08_10715</name>
</gene>
<accession>A0A3G8WSF9</accession>
<evidence type="ECO:0000256" key="2">
    <source>
        <dbReference type="ARBA" id="ARBA00022741"/>
    </source>
</evidence>
<dbReference type="GO" id="GO:0005524">
    <property type="term" value="F:ATP binding"/>
    <property type="evidence" value="ECO:0007669"/>
    <property type="project" value="UniProtKB-KW"/>
</dbReference>
<dbReference type="Pfam" id="PF12848">
    <property type="entry name" value="ABC_tran_Xtn"/>
    <property type="match status" value="1"/>
</dbReference>
<comment type="similarity">
    <text evidence="4">Belongs to the ABC transporter superfamily. ABCF family. YbiT subfamily.</text>
</comment>
<dbReference type="FunFam" id="3.40.50.300:FF:000011">
    <property type="entry name" value="Putative ABC transporter ATP-binding component"/>
    <property type="match status" value="1"/>
</dbReference>
<dbReference type="PANTHER" id="PTHR42855:SF2">
    <property type="entry name" value="DRUG RESISTANCE ABC TRANSPORTER,ATP-BINDING PROTEIN"/>
    <property type="match status" value="1"/>
</dbReference>
<evidence type="ECO:0000313" key="8">
    <source>
        <dbReference type="Proteomes" id="UP000282297"/>
    </source>
</evidence>
<dbReference type="EMBL" id="CP034171">
    <property type="protein sequence ID" value="AZI21104.1"/>
    <property type="molecule type" value="Genomic_DNA"/>
</dbReference>
<dbReference type="GO" id="GO:0016887">
    <property type="term" value="F:ATP hydrolysis activity"/>
    <property type="evidence" value="ECO:0007669"/>
    <property type="project" value="InterPro"/>
</dbReference>
<dbReference type="InterPro" id="IPR027417">
    <property type="entry name" value="P-loop_NTPase"/>
</dbReference>
<feature type="domain" description="ABC transporter" evidence="6">
    <location>
        <begin position="320"/>
        <end position="539"/>
    </location>
</feature>
<protein>
    <recommendedName>
        <fullName evidence="5">Probable ATP-binding protein YbiT</fullName>
    </recommendedName>
</protein>
<evidence type="ECO:0000313" key="7">
    <source>
        <dbReference type="EMBL" id="AZI21104.1"/>
    </source>
</evidence>
<dbReference type="RefSeq" id="WP_124785257.1">
    <property type="nucleotide sequence ID" value="NZ_CP034171.1"/>
</dbReference>
<dbReference type="Gene3D" id="3.40.50.300">
    <property type="entry name" value="P-loop containing nucleotide triphosphate hydrolases"/>
    <property type="match status" value="2"/>
</dbReference>
<dbReference type="SMART" id="SM00382">
    <property type="entry name" value="AAA"/>
    <property type="match status" value="2"/>
</dbReference>
<dbReference type="FunFam" id="3.40.50.300:FF:000070">
    <property type="entry name" value="Putative ABC transporter ATP-binding component"/>
    <property type="match status" value="1"/>
</dbReference>